<accession>A0A836ADP1</accession>
<evidence type="ECO:0000313" key="2">
    <source>
        <dbReference type="EMBL" id="KAG5212353.1"/>
    </source>
</evidence>
<sequence>MLFSKWPGLSPALSSSTSRKRPICSRNISTEAHRPKRTQLQILVHAIVPYGRICVTAALLPAGEPGKRSCGFAASAAQEACDVEGVRSVAYVTGRGWPSPLSLSSGETLTPRQTRPSAGVGKVAWARLYPHCVSSMKHLSLEAQSVLLSFRDVETCPKCISKWL</sequence>
<proteinExistence type="predicted"/>
<evidence type="ECO:0000313" key="3">
    <source>
        <dbReference type="Proteomes" id="UP000664991"/>
    </source>
</evidence>
<protein>
    <submittedName>
        <fullName evidence="2">Uncharacterized protein</fullName>
    </submittedName>
</protein>
<dbReference type="Proteomes" id="UP000664991">
    <property type="component" value="Unassembled WGS sequence"/>
</dbReference>
<feature type="region of interest" description="Disordered" evidence="1">
    <location>
        <begin position="1"/>
        <end position="30"/>
    </location>
</feature>
<name>A0A836ADP1_SHEEP</name>
<reference evidence="2 3" key="1">
    <citation type="submission" date="2020-12" db="EMBL/GenBank/DDBJ databases">
        <title>De novo assembly of Tibetan sheep genome.</title>
        <authorList>
            <person name="Li X."/>
        </authorList>
    </citation>
    <scope>NUCLEOTIDE SEQUENCE [LARGE SCALE GENOMIC DNA]</scope>
    <source>
        <tissue evidence="2">Heart</tissue>
    </source>
</reference>
<dbReference type="AlphaFoldDB" id="A0A836ADP1"/>
<evidence type="ECO:0000256" key="1">
    <source>
        <dbReference type="SAM" id="MobiDB-lite"/>
    </source>
</evidence>
<gene>
    <name evidence="2" type="ORF">JEQ12_014782</name>
</gene>
<dbReference type="EMBL" id="JAEMGP010000003">
    <property type="protein sequence ID" value="KAG5212353.1"/>
    <property type="molecule type" value="Genomic_DNA"/>
</dbReference>
<organism evidence="2 3">
    <name type="scientific">Ovis aries</name>
    <name type="common">Sheep</name>
    <dbReference type="NCBI Taxonomy" id="9940"/>
    <lineage>
        <taxon>Eukaryota</taxon>
        <taxon>Metazoa</taxon>
        <taxon>Chordata</taxon>
        <taxon>Craniata</taxon>
        <taxon>Vertebrata</taxon>
        <taxon>Euteleostomi</taxon>
        <taxon>Mammalia</taxon>
        <taxon>Eutheria</taxon>
        <taxon>Laurasiatheria</taxon>
        <taxon>Artiodactyla</taxon>
        <taxon>Ruminantia</taxon>
        <taxon>Pecora</taxon>
        <taxon>Bovidae</taxon>
        <taxon>Caprinae</taxon>
        <taxon>Ovis</taxon>
    </lineage>
</organism>
<comment type="caution">
    <text evidence="2">The sequence shown here is derived from an EMBL/GenBank/DDBJ whole genome shotgun (WGS) entry which is preliminary data.</text>
</comment>